<name>A0ABQ1BM95_9MYCO</name>
<keyword evidence="3" id="KW-1185">Reference proteome</keyword>
<evidence type="ECO:0000256" key="1">
    <source>
        <dbReference type="SAM" id="MobiDB-lite"/>
    </source>
</evidence>
<feature type="region of interest" description="Disordered" evidence="1">
    <location>
        <begin position="86"/>
        <end position="106"/>
    </location>
</feature>
<organism evidence="2 3">
    <name type="scientific">Mycobacterium kubicae</name>
    <dbReference type="NCBI Taxonomy" id="120959"/>
    <lineage>
        <taxon>Bacteria</taxon>
        <taxon>Bacillati</taxon>
        <taxon>Actinomycetota</taxon>
        <taxon>Actinomycetes</taxon>
        <taxon>Mycobacteriales</taxon>
        <taxon>Mycobacteriaceae</taxon>
        <taxon>Mycobacterium</taxon>
        <taxon>Mycobacterium simiae complex</taxon>
    </lineage>
</organism>
<sequence length="106" mass="11640">MVKYDIIGSLDTPDGNKGESGSLARQSVNRKEIARFVIGAPAGGPLVGQGVSNAESAFLAFSVRPWRPITAYRCLDAHSDALWHSRSRGRARRPAEQRWRADIGDY</sequence>
<dbReference type="EMBL" id="BLKU01000003">
    <property type="protein sequence ID" value="GFG64829.1"/>
    <property type="molecule type" value="Genomic_DNA"/>
</dbReference>
<reference evidence="2 3" key="1">
    <citation type="journal article" date="2019" name="Emerg. Microbes Infect.">
        <title>Comprehensive subspecies identification of 175 nontuberculous mycobacteria species based on 7547 genomic profiles.</title>
        <authorList>
            <person name="Matsumoto Y."/>
            <person name="Kinjo T."/>
            <person name="Motooka D."/>
            <person name="Nabeya D."/>
            <person name="Jung N."/>
            <person name="Uechi K."/>
            <person name="Horii T."/>
            <person name="Iida T."/>
            <person name="Fujita J."/>
            <person name="Nakamura S."/>
        </authorList>
    </citation>
    <scope>NUCLEOTIDE SEQUENCE [LARGE SCALE GENOMIC DNA]</scope>
    <source>
        <strain evidence="2 3">JCM 13573</strain>
    </source>
</reference>
<proteinExistence type="predicted"/>
<feature type="compositionally biased region" description="Basic and acidic residues" evidence="1">
    <location>
        <begin position="93"/>
        <end position="106"/>
    </location>
</feature>
<comment type="caution">
    <text evidence="2">The sequence shown here is derived from an EMBL/GenBank/DDBJ whole genome shotgun (WGS) entry which is preliminary data.</text>
</comment>
<feature type="region of interest" description="Disordered" evidence="1">
    <location>
        <begin position="1"/>
        <end position="24"/>
    </location>
</feature>
<protein>
    <submittedName>
        <fullName evidence="2">Uncharacterized protein</fullName>
    </submittedName>
</protein>
<dbReference type="Proteomes" id="UP000465306">
    <property type="component" value="Unassembled WGS sequence"/>
</dbReference>
<accession>A0ABQ1BM95</accession>
<evidence type="ECO:0000313" key="3">
    <source>
        <dbReference type="Proteomes" id="UP000465306"/>
    </source>
</evidence>
<evidence type="ECO:0000313" key="2">
    <source>
        <dbReference type="EMBL" id="GFG64829.1"/>
    </source>
</evidence>
<gene>
    <name evidence="2" type="ORF">MKUB_23190</name>
</gene>